<comment type="caution">
    <text evidence="1">The sequence shown here is derived from an EMBL/GenBank/DDBJ whole genome shotgun (WGS) entry which is preliminary data.</text>
</comment>
<reference evidence="1 2" key="1">
    <citation type="journal article" date="2019" name="Sci. Rep.">
        <title>Orb-weaving spider Araneus ventricosus genome elucidates the spidroin gene catalogue.</title>
        <authorList>
            <person name="Kono N."/>
            <person name="Nakamura H."/>
            <person name="Ohtoshi R."/>
            <person name="Moran D.A.P."/>
            <person name="Shinohara A."/>
            <person name="Yoshida Y."/>
            <person name="Fujiwara M."/>
            <person name="Mori M."/>
            <person name="Tomita M."/>
            <person name="Arakawa K."/>
        </authorList>
    </citation>
    <scope>NUCLEOTIDE SEQUENCE [LARGE SCALE GENOMIC DNA]</scope>
</reference>
<accession>A0A4Y2N1I9</accession>
<gene>
    <name evidence="1" type="ORF">AVEN_169112_1</name>
</gene>
<proteinExistence type="predicted"/>
<sequence length="16" mass="1781">MLVDGLLFTAHYSVQS</sequence>
<dbReference type="EMBL" id="BGPR01008172">
    <property type="protein sequence ID" value="GBN32017.1"/>
    <property type="molecule type" value="Genomic_DNA"/>
</dbReference>
<evidence type="ECO:0000313" key="1">
    <source>
        <dbReference type="EMBL" id="GBN32017.1"/>
    </source>
</evidence>
<organism evidence="1 2">
    <name type="scientific">Araneus ventricosus</name>
    <name type="common">Orbweaver spider</name>
    <name type="synonym">Epeira ventricosa</name>
    <dbReference type="NCBI Taxonomy" id="182803"/>
    <lineage>
        <taxon>Eukaryota</taxon>
        <taxon>Metazoa</taxon>
        <taxon>Ecdysozoa</taxon>
        <taxon>Arthropoda</taxon>
        <taxon>Chelicerata</taxon>
        <taxon>Arachnida</taxon>
        <taxon>Araneae</taxon>
        <taxon>Araneomorphae</taxon>
        <taxon>Entelegynae</taxon>
        <taxon>Araneoidea</taxon>
        <taxon>Araneidae</taxon>
        <taxon>Araneus</taxon>
    </lineage>
</organism>
<name>A0A4Y2N1I9_ARAVE</name>
<dbReference type="Proteomes" id="UP000499080">
    <property type="component" value="Unassembled WGS sequence"/>
</dbReference>
<evidence type="ECO:0000313" key="2">
    <source>
        <dbReference type="Proteomes" id="UP000499080"/>
    </source>
</evidence>
<dbReference type="AlphaFoldDB" id="A0A4Y2N1I9"/>
<protein>
    <submittedName>
        <fullName evidence="1">Uncharacterized protein</fullName>
    </submittedName>
</protein>
<feature type="non-terminal residue" evidence="1">
    <location>
        <position position="16"/>
    </location>
</feature>
<keyword evidence="2" id="KW-1185">Reference proteome</keyword>